<dbReference type="InterPro" id="IPR018687">
    <property type="entry name" value="DUF2177_membr"/>
</dbReference>
<keyword evidence="1" id="KW-1133">Transmembrane helix</keyword>
<keyword evidence="1" id="KW-0812">Transmembrane</keyword>
<accession>A0A1F5DHD1</accession>
<evidence type="ECO:0000313" key="2">
    <source>
        <dbReference type="EMBL" id="OGD54543.1"/>
    </source>
</evidence>
<organism evidence="2 3">
    <name type="scientific">Candidatus Beckwithbacteria bacterium RBG_13_35_6</name>
    <dbReference type="NCBI Taxonomy" id="1797456"/>
    <lineage>
        <taxon>Bacteria</taxon>
        <taxon>Candidatus Beckwithiibacteriota</taxon>
    </lineage>
</organism>
<feature type="transmembrane region" description="Helical" evidence="1">
    <location>
        <begin position="161"/>
        <end position="183"/>
    </location>
</feature>
<evidence type="ECO:0000256" key="1">
    <source>
        <dbReference type="SAM" id="Phobius"/>
    </source>
</evidence>
<proteinExistence type="predicted"/>
<keyword evidence="1" id="KW-0472">Membrane</keyword>
<feature type="transmembrane region" description="Helical" evidence="1">
    <location>
        <begin position="128"/>
        <end position="149"/>
    </location>
</feature>
<feature type="transmembrane region" description="Helical" evidence="1">
    <location>
        <begin position="55"/>
        <end position="77"/>
    </location>
</feature>
<reference evidence="2 3" key="1">
    <citation type="journal article" date="2016" name="Nat. Commun.">
        <title>Thousands of microbial genomes shed light on interconnected biogeochemical processes in an aquifer system.</title>
        <authorList>
            <person name="Anantharaman K."/>
            <person name="Brown C.T."/>
            <person name="Hug L.A."/>
            <person name="Sharon I."/>
            <person name="Castelle C.J."/>
            <person name="Probst A.J."/>
            <person name="Thomas B.C."/>
            <person name="Singh A."/>
            <person name="Wilkins M.J."/>
            <person name="Karaoz U."/>
            <person name="Brodie E.L."/>
            <person name="Williams K.H."/>
            <person name="Hubbard S.S."/>
            <person name="Banfield J.F."/>
        </authorList>
    </citation>
    <scope>NUCLEOTIDE SEQUENCE [LARGE SCALE GENOMIC DNA]</scope>
</reference>
<name>A0A1F5DHD1_9BACT</name>
<gene>
    <name evidence="2" type="ORF">A3J78_02175</name>
</gene>
<comment type="caution">
    <text evidence="2">The sequence shown here is derived from an EMBL/GenBank/DDBJ whole genome shotgun (WGS) entry which is preliminary data.</text>
</comment>
<dbReference type="AlphaFoldDB" id="A0A1F5DHD1"/>
<feature type="transmembrane region" description="Helical" evidence="1">
    <location>
        <begin position="97"/>
        <end position="121"/>
    </location>
</feature>
<dbReference type="Proteomes" id="UP000178758">
    <property type="component" value="Unassembled WGS sequence"/>
</dbReference>
<sequence>MIKTSMEIDNLGFSLFFSFKKNLLVRQTIDFILNYQYLYCQVFGKISLMIYYLKLILLWFSSFIFTTIIDVVWHILFFGKIYLQELKPLTTRSNGEMVIKFSYAIFAQILVVLGIVFLILYKSKNINIYDAVLIGAVAGILAISVYGLVNFSLLKNWSLTLTVLEVIWGPILGALSGYFIYWLKSKIF</sequence>
<evidence type="ECO:0000313" key="3">
    <source>
        <dbReference type="Proteomes" id="UP000178758"/>
    </source>
</evidence>
<protein>
    <recommendedName>
        <fullName evidence="4">DUF2177 domain-containing protein</fullName>
    </recommendedName>
</protein>
<dbReference type="EMBL" id="MEZJ01000011">
    <property type="protein sequence ID" value="OGD54543.1"/>
    <property type="molecule type" value="Genomic_DNA"/>
</dbReference>
<dbReference type="Pfam" id="PF09945">
    <property type="entry name" value="DUF2177"/>
    <property type="match status" value="1"/>
</dbReference>
<evidence type="ECO:0008006" key="4">
    <source>
        <dbReference type="Google" id="ProtNLM"/>
    </source>
</evidence>